<keyword evidence="5" id="KW-1185">Reference proteome</keyword>
<dbReference type="PROSITE" id="PS50294">
    <property type="entry name" value="WD_REPEATS_REGION"/>
    <property type="match status" value="2"/>
</dbReference>
<dbReference type="InterPro" id="IPR001680">
    <property type="entry name" value="WD40_rpt"/>
</dbReference>
<dbReference type="GO" id="GO:0051015">
    <property type="term" value="F:actin filament binding"/>
    <property type="evidence" value="ECO:0007669"/>
    <property type="project" value="TreeGrafter"/>
</dbReference>
<dbReference type="EMBL" id="JAGSYN010000137">
    <property type="protein sequence ID" value="KAG7663485.1"/>
    <property type="molecule type" value="Genomic_DNA"/>
</dbReference>
<evidence type="ECO:0000313" key="4">
    <source>
        <dbReference type="EMBL" id="KAG7663485.1"/>
    </source>
</evidence>
<dbReference type="RefSeq" id="XP_049263717.1">
    <property type="nucleotide sequence ID" value="XM_049406844.1"/>
</dbReference>
<sequence length="624" mass="68587">MSINPVSITVPHPSTTRGQATHLSYDSVNDRIAYVNGKSIIVRPVDFNSTSPVICFSKHTFTTMTVKFSPSGYYIASGDESGNIKIWDTSIDPNNKTITKFEPPTIKSEFQVMSGPIRSIAWDADNARIIAVGQGKEKFGHCFSWDSGNSIGDIQGHSGPINAVDIKSQRPYRAATVSDDHALVFFNGPPFKFDKSLRGHHSNVVRDVKFSPNGEYLISVGSDRSICVYQGKTGEFVSKIENAHEGGIFAVAWLSDSKYFITASADNTLKKWDISNSECVQTFTVGETRTVQNQQVGLVLAKEYIISLSASGDLNYFNYDSGELVQVVKGHQHSLTKISTDESATNLFSGSADGVLLKWKLDDEKNLQPLPTLQGNQDEAHANYVVDVLVVGNTTYSVGWDDVLKSWTEEGKVTESVKLPSQPRQLAHISSGLLVLYESQVELYSESLELITSLSLDFSSTCISPINDSTCLLTNTTGSTIEEIKIESGSITKTNKQFTKMRSPPTLITVSPNKELFAVADSAGKYTLFKAEDASVITTRWAFHSSKVYDAQWTPDSKYLLSGGLDSGLFIYSVDRPSKVVKFPLAHPSGISNLKWLKYDNETKQGKFVSSGLDGTIRTWEVKL</sequence>
<evidence type="ECO:0000256" key="1">
    <source>
        <dbReference type="ARBA" id="ARBA00022574"/>
    </source>
</evidence>
<dbReference type="OrthoDB" id="2306at2759"/>
<evidence type="ECO:0000256" key="3">
    <source>
        <dbReference type="PROSITE-ProRule" id="PRU00221"/>
    </source>
</evidence>
<feature type="repeat" description="WD" evidence="3">
    <location>
        <begin position="328"/>
        <end position="369"/>
    </location>
</feature>
<dbReference type="PANTHER" id="PTHR19856">
    <property type="entry name" value="WD-REPEATCONTAINING PROTEIN WDR1"/>
    <property type="match status" value="1"/>
</dbReference>
<feature type="repeat" description="WD" evidence="3">
    <location>
        <begin position="541"/>
        <end position="582"/>
    </location>
</feature>
<keyword evidence="1 3" id="KW-0853">WD repeat</keyword>
<feature type="repeat" description="WD" evidence="3">
    <location>
        <begin position="198"/>
        <end position="239"/>
    </location>
</feature>
<dbReference type="GeneID" id="73469833"/>
<feature type="repeat" description="WD" evidence="3">
    <location>
        <begin position="608"/>
        <end position="624"/>
    </location>
</feature>
<dbReference type="PROSITE" id="PS50082">
    <property type="entry name" value="WD_REPEATS_2"/>
    <property type="match status" value="6"/>
</dbReference>
<dbReference type="FunFam" id="2.130.10.10:FF:000102">
    <property type="entry name" value="Actin-interacting protein 1"/>
    <property type="match status" value="1"/>
</dbReference>
<dbReference type="Pfam" id="PF00400">
    <property type="entry name" value="WD40"/>
    <property type="match status" value="5"/>
</dbReference>
<organism evidence="4 5">
    <name type="scientific">[Candida] subhashii</name>
    <dbReference type="NCBI Taxonomy" id="561895"/>
    <lineage>
        <taxon>Eukaryota</taxon>
        <taxon>Fungi</taxon>
        <taxon>Dikarya</taxon>
        <taxon>Ascomycota</taxon>
        <taxon>Saccharomycotina</taxon>
        <taxon>Pichiomycetes</taxon>
        <taxon>Debaryomycetaceae</taxon>
        <taxon>Spathaspora</taxon>
    </lineage>
</organism>
<name>A0A8J5UX54_9ASCO</name>
<dbReference type="SMART" id="SM00320">
    <property type="entry name" value="WD40"/>
    <property type="match status" value="8"/>
</dbReference>
<dbReference type="Proteomes" id="UP000694255">
    <property type="component" value="Unassembled WGS sequence"/>
</dbReference>
<dbReference type="PANTHER" id="PTHR19856:SF0">
    <property type="entry name" value="WD REPEAT-CONTAINING PROTEIN 1"/>
    <property type="match status" value="1"/>
</dbReference>
<dbReference type="GO" id="GO:0030864">
    <property type="term" value="C:cortical actin cytoskeleton"/>
    <property type="evidence" value="ECO:0007669"/>
    <property type="project" value="TreeGrafter"/>
</dbReference>
<dbReference type="GO" id="GO:0030042">
    <property type="term" value="P:actin filament depolymerization"/>
    <property type="evidence" value="ECO:0007669"/>
    <property type="project" value="TreeGrafter"/>
</dbReference>
<feature type="repeat" description="WD" evidence="3">
    <location>
        <begin position="241"/>
        <end position="282"/>
    </location>
</feature>
<evidence type="ECO:0000256" key="2">
    <source>
        <dbReference type="ARBA" id="ARBA00022737"/>
    </source>
</evidence>
<keyword evidence="2" id="KW-0677">Repeat</keyword>
<evidence type="ECO:0000313" key="5">
    <source>
        <dbReference type="Proteomes" id="UP000694255"/>
    </source>
</evidence>
<gene>
    <name evidence="4" type="ORF">J8A68_003032</name>
</gene>
<proteinExistence type="predicted"/>
<protein>
    <submittedName>
        <fullName evidence="4">AIP1</fullName>
    </submittedName>
</protein>
<dbReference type="AlphaFoldDB" id="A0A8J5UX54"/>
<accession>A0A8J5UX54</accession>
<feature type="repeat" description="WD" evidence="3">
    <location>
        <begin position="56"/>
        <end position="88"/>
    </location>
</feature>
<comment type="caution">
    <text evidence="4">The sequence shown here is derived from an EMBL/GenBank/DDBJ whole genome shotgun (WGS) entry which is preliminary data.</text>
</comment>
<dbReference type="CDD" id="cd00200">
    <property type="entry name" value="WD40"/>
    <property type="match status" value="1"/>
</dbReference>
<reference evidence="4 5" key="1">
    <citation type="journal article" date="2021" name="DNA Res.">
        <title>Genome analysis of Candida subhashii reveals its hybrid nature and dual mitochondrial genome conformations.</title>
        <authorList>
            <person name="Mixao V."/>
            <person name="Hegedusova E."/>
            <person name="Saus E."/>
            <person name="Pryszcz L.P."/>
            <person name="Cillingova A."/>
            <person name="Nosek J."/>
            <person name="Gabaldon T."/>
        </authorList>
    </citation>
    <scope>NUCLEOTIDE SEQUENCE [LARGE SCALE GENOMIC DNA]</scope>
    <source>
        <strain evidence="4 5">CBS 10753</strain>
    </source>
</reference>